<sequence>MERNYLPILLSPIATEQFYNSNQKLTVDLSRSTSEMKDQRRPSMVKGKAWKVGKRKMEGSGVVDSQSHGYRNCLARSRGSRSTSPFRHLSTDALFRWPRRPTETSDLSWPTGFFHDHPPWPRR</sequence>
<gene>
    <name evidence="2" type="ORF">NEZAVI_LOCUS6901</name>
</gene>
<feature type="region of interest" description="Disordered" evidence="1">
    <location>
        <begin position="30"/>
        <end position="67"/>
    </location>
</feature>
<evidence type="ECO:0000313" key="3">
    <source>
        <dbReference type="Proteomes" id="UP001152798"/>
    </source>
</evidence>
<feature type="compositionally biased region" description="Basic and acidic residues" evidence="1">
    <location>
        <begin position="114"/>
        <end position="123"/>
    </location>
</feature>
<dbReference type="AlphaFoldDB" id="A0A9P0H7U0"/>
<evidence type="ECO:0000256" key="1">
    <source>
        <dbReference type="SAM" id="MobiDB-lite"/>
    </source>
</evidence>
<dbReference type="OrthoDB" id="10486705at2759"/>
<dbReference type="Proteomes" id="UP001152798">
    <property type="component" value="Chromosome 3"/>
</dbReference>
<name>A0A9P0H7U0_NEZVI</name>
<dbReference type="EMBL" id="OV725079">
    <property type="protein sequence ID" value="CAH1396947.1"/>
    <property type="molecule type" value="Genomic_DNA"/>
</dbReference>
<feature type="region of interest" description="Disordered" evidence="1">
    <location>
        <begin position="101"/>
        <end position="123"/>
    </location>
</feature>
<accession>A0A9P0H7U0</accession>
<organism evidence="2 3">
    <name type="scientific">Nezara viridula</name>
    <name type="common">Southern green stink bug</name>
    <name type="synonym">Cimex viridulus</name>
    <dbReference type="NCBI Taxonomy" id="85310"/>
    <lineage>
        <taxon>Eukaryota</taxon>
        <taxon>Metazoa</taxon>
        <taxon>Ecdysozoa</taxon>
        <taxon>Arthropoda</taxon>
        <taxon>Hexapoda</taxon>
        <taxon>Insecta</taxon>
        <taxon>Pterygota</taxon>
        <taxon>Neoptera</taxon>
        <taxon>Paraneoptera</taxon>
        <taxon>Hemiptera</taxon>
        <taxon>Heteroptera</taxon>
        <taxon>Panheteroptera</taxon>
        <taxon>Pentatomomorpha</taxon>
        <taxon>Pentatomoidea</taxon>
        <taxon>Pentatomidae</taxon>
        <taxon>Pentatominae</taxon>
        <taxon>Nezara</taxon>
    </lineage>
</organism>
<proteinExistence type="predicted"/>
<keyword evidence="3" id="KW-1185">Reference proteome</keyword>
<evidence type="ECO:0000313" key="2">
    <source>
        <dbReference type="EMBL" id="CAH1396947.1"/>
    </source>
</evidence>
<protein>
    <submittedName>
        <fullName evidence="2">Uncharacterized protein</fullName>
    </submittedName>
</protein>
<reference evidence="2" key="1">
    <citation type="submission" date="2022-01" db="EMBL/GenBank/DDBJ databases">
        <authorList>
            <person name="King R."/>
        </authorList>
    </citation>
    <scope>NUCLEOTIDE SEQUENCE</scope>
</reference>